<dbReference type="EMBL" id="JACDTQ010000745">
    <property type="protein sequence ID" value="KAF5926929.1"/>
    <property type="molecule type" value="Genomic_DNA"/>
</dbReference>
<evidence type="ECO:0000313" key="3">
    <source>
        <dbReference type="Proteomes" id="UP000551758"/>
    </source>
</evidence>
<dbReference type="AlphaFoldDB" id="A0A7J7FFZ1"/>
<comment type="caution">
    <text evidence="2">The sequence shown here is derived from an EMBL/GenBank/DDBJ whole genome shotgun (WGS) entry which is preliminary data.</text>
</comment>
<evidence type="ECO:0000256" key="1">
    <source>
        <dbReference type="SAM" id="MobiDB-lite"/>
    </source>
</evidence>
<dbReference type="Proteomes" id="UP000551758">
    <property type="component" value="Unassembled WGS sequence"/>
</dbReference>
<feature type="compositionally biased region" description="Basic and acidic residues" evidence="1">
    <location>
        <begin position="1"/>
        <end position="17"/>
    </location>
</feature>
<sequence length="149" mass="17851">MKSQEIAKQKRYEKEMQQEMTRWKSKPRNPRSSMPSCKVKAKTQNQHDEYVHMWQDLEQAPNEQTWEFKLKHLIIKNFIPPEENKIMNQVFLDFNEKSKFQPLLPANNSQLKKQPMSSVGYKRPISQYAWVAMAMGSHLRHRAENIMFL</sequence>
<organism evidence="2 3">
    <name type="scientific">Diceros bicornis minor</name>
    <name type="common">South-central black rhinoceros</name>
    <dbReference type="NCBI Taxonomy" id="77932"/>
    <lineage>
        <taxon>Eukaryota</taxon>
        <taxon>Metazoa</taxon>
        <taxon>Chordata</taxon>
        <taxon>Craniata</taxon>
        <taxon>Vertebrata</taxon>
        <taxon>Euteleostomi</taxon>
        <taxon>Mammalia</taxon>
        <taxon>Eutheria</taxon>
        <taxon>Laurasiatheria</taxon>
        <taxon>Perissodactyla</taxon>
        <taxon>Rhinocerotidae</taxon>
        <taxon>Diceros</taxon>
    </lineage>
</organism>
<gene>
    <name evidence="2" type="ORF">HPG69_001561</name>
</gene>
<accession>A0A7J7FFZ1</accession>
<reference evidence="2 3" key="1">
    <citation type="journal article" date="2020" name="Mol. Biol. Evol.">
        <title>Interspecific Gene Flow and the Evolution of Specialization in Black and White Rhinoceros.</title>
        <authorList>
            <person name="Moodley Y."/>
            <person name="Westbury M.V."/>
            <person name="Russo I.M."/>
            <person name="Gopalakrishnan S."/>
            <person name="Rakotoarivelo A."/>
            <person name="Olsen R.A."/>
            <person name="Prost S."/>
            <person name="Tunstall T."/>
            <person name="Ryder O.A."/>
            <person name="Dalen L."/>
            <person name="Bruford M.W."/>
        </authorList>
    </citation>
    <scope>NUCLEOTIDE SEQUENCE [LARGE SCALE GENOMIC DNA]</scope>
    <source>
        <strain evidence="2">SBR-YM</strain>
        <tissue evidence="2">Skin</tissue>
    </source>
</reference>
<proteinExistence type="predicted"/>
<name>A0A7J7FFZ1_DICBM</name>
<evidence type="ECO:0000313" key="2">
    <source>
        <dbReference type="EMBL" id="KAF5926929.1"/>
    </source>
</evidence>
<keyword evidence="3" id="KW-1185">Reference proteome</keyword>
<feature type="region of interest" description="Disordered" evidence="1">
    <location>
        <begin position="1"/>
        <end position="36"/>
    </location>
</feature>
<protein>
    <submittedName>
        <fullName evidence="2">Uncharacterized protein</fullName>
    </submittedName>
</protein>